<evidence type="ECO:0000313" key="2">
    <source>
        <dbReference type="EMBL" id="BAD17057.1"/>
    </source>
</evidence>
<name>Q6YVE9_ORYSJ</name>
<reference evidence="4" key="3">
    <citation type="journal article" date="2005" name="Nature">
        <title>The map-based sequence of the rice genome.</title>
        <authorList>
            <consortium name="International rice genome sequencing project (IRGSP)"/>
            <person name="Matsumoto T."/>
            <person name="Wu J."/>
            <person name="Kanamori H."/>
            <person name="Katayose Y."/>
            <person name="Fujisawa M."/>
            <person name="Namiki N."/>
            <person name="Mizuno H."/>
            <person name="Yamamoto K."/>
            <person name="Antonio B.A."/>
            <person name="Baba T."/>
            <person name="Sakata K."/>
            <person name="Nagamura Y."/>
            <person name="Aoki H."/>
            <person name="Arikawa K."/>
            <person name="Arita K."/>
            <person name="Bito T."/>
            <person name="Chiden Y."/>
            <person name="Fujitsuka N."/>
            <person name="Fukunaka R."/>
            <person name="Hamada M."/>
            <person name="Harada C."/>
            <person name="Hayashi A."/>
            <person name="Hijishita S."/>
            <person name="Honda M."/>
            <person name="Hosokawa S."/>
            <person name="Ichikawa Y."/>
            <person name="Idonuma A."/>
            <person name="Iijima M."/>
            <person name="Ikeda M."/>
            <person name="Ikeno M."/>
            <person name="Ito K."/>
            <person name="Ito S."/>
            <person name="Ito T."/>
            <person name="Ito Y."/>
            <person name="Ito Y."/>
            <person name="Iwabuchi A."/>
            <person name="Kamiya K."/>
            <person name="Karasawa W."/>
            <person name="Kurita K."/>
            <person name="Katagiri S."/>
            <person name="Kikuta A."/>
            <person name="Kobayashi H."/>
            <person name="Kobayashi N."/>
            <person name="Machita K."/>
            <person name="Maehara T."/>
            <person name="Masukawa M."/>
            <person name="Mizubayashi T."/>
            <person name="Mukai Y."/>
            <person name="Nagasaki H."/>
            <person name="Nagata Y."/>
            <person name="Naito S."/>
            <person name="Nakashima M."/>
            <person name="Nakama Y."/>
            <person name="Nakamichi Y."/>
            <person name="Nakamura M."/>
            <person name="Meguro A."/>
            <person name="Negishi M."/>
            <person name="Ohta I."/>
            <person name="Ohta T."/>
            <person name="Okamoto M."/>
            <person name="Ono N."/>
            <person name="Saji S."/>
            <person name="Sakaguchi M."/>
            <person name="Sakai K."/>
            <person name="Shibata M."/>
            <person name="Shimokawa T."/>
            <person name="Song J."/>
            <person name="Takazaki Y."/>
            <person name="Terasawa K."/>
            <person name="Tsugane M."/>
            <person name="Tsuji K."/>
            <person name="Ueda S."/>
            <person name="Waki K."/>
            <person name="Yamagata H."/>
            <person name="Yamamoto M."/>
            <person name="Yamamoto S."/>
            <person name="Yamane H."/>
            <person name="Yoshiki S."/>
            <person name="Yoshihara R."/>
            <person name="Yukawa K."/>
            <person name="Zhong H."/>
            <person name="Yano M."/>
            <person name="Yuan Q."/>
            <person name="Ouyang S."/>
            <person name="Liu J."/>
            <person name="Jones K.M."/>
            <person name="Gansberger K."/>
            <person name="Moffat K."/>
            <person name="Hill J."/>
            <person name="Bera J."/>
            <person name="Fadrosh D."/>
            <person name="Jin S."/>
            <person name="Johri S."/>
            <person name="Kim M."/>
            <person name="Overton L."/>
            <person name="Reardon M."/>
            <person name="Tsitrin T."/>
            <person name="Vuong H."/>
            <person name="Weaver B."/>
            <person name="Ciecko A."/>
            <person name="Tallon L."/>
            <person name="Jackson J."/>
            <person name="Pai G."/>
            <person name="Aken S.V."/>
            <person name="Utterback T."/>
            <person name="Reidmuller S."/>
            <person name="Feldblyum T."/>
            <person name="Hsiao J."/>
            <person name="Zismann V."/>
            <person name="Iobst S."/>
            <person name="de Vazeille A.R."/>
            <person name="Buell C.R."/>
            <person name="Ying K."/>
            <person name="Li Y."/>
            <person name="Lu T."/>
            <person name="Huang Y."/>
            <person name="Zhao Q."/>
            <person name="Feng Q."/>
            <person name="Zhang L."/>
            <person name="Zhu J."/>
            <person name="Weng Q."/>
            <person name="Mu J."/>
            <person name="Lu Y."/>
            <person name="Fan D."/>
            <person name="Liu Y."/>
            <person name="Guan J."/>
            <person name="Zhang Y."/>
            <person name="Yu S."/>
            <person name="Liu X."/>
            <person name="Zhang Y."/>
            <person name="Hong G."/>
            <person name="Han B."/>
            <person name="Choisne N."/>
            <person name="Demange N."/>
            <person name="Orjeda G."/>
            <person name="Samain S."/>
            <person name="Cattolico L."/>
            <person name="Pelletier E."/>
            <person name="Couloux A."/>
            <person name="Segurens B."/>
            <person name="Wincker P."/>
            <person name="D'Hont A."/>
            <person name="Scarpelli C."/>
            <person name="Weissenbach J."/>
            <person name="Salanoubat M."/>
            <person name="Quetier F."/>
            <person name="Yu Y."/>
            <person name="Kim H.R."/>
            <person name="Rambo T."/>
            <person name="Currie J."/>
            <person name="Collura K."/>
            <person name="Luo M."/>
            <person name="Yang T."/>
            <person name="Ammiraju J.S.S."/>
            <person name="Engler F."/>
            <person name="Soderlund C."/>
            <person name="Wing R.A."/>
            <person name="Palmer L.E."/>
            <person name="de la Bastide M."/>
            <person name="Spiegel L."/>
            <person name="Nascimento L."/>
            <person name="Zutavern T."/>
            <person name="O'Shaughnessy A."/>
            <person name="Dike S."/>
            <person name="Dedhia N."/>
            <person name="Preston R."/>
            <person name="Balija V."/>
            <person name="McCombie W.R."/>
            <person name="Chow T."/>
            <person name="Chen H."/>
            <person name="Chung M."/>
            <person name="Chen C."/>
            <person name="Shaw J."/>
            <person name="Wu H."/>
            <person name="Hsiao K."/>
            <person name="Chao Y."/>
            <person name="Chu M."/>
            <person name="Cheng C."/>
            <person name="Hour A."/>
            <person name="Lee P."/>
            <person name="Lin S."/>
            <person name="Lin Y."/>
            <person name="Liou J."/>
            <person name="Liu S."/>
            <person name="Hsing Y."/>
            <person name="Raghuvanshi S."/>
            <person name="Mohanty A."/>
            <person name="Bharti A.K."/>
            <person name="Gaur A."/>
            <person name="Gupta V."/>
            <person name="Kumar D."/>
            <person name="Ravi V."/>
            <person name="Vij S."/>
            <person name="Kapur A."/>
            <person name="Khurana P."/>
            <person name="Khurana P."/>
            <person name="Khurana J.P."/>
            <person name="Tyagi A.K."/>
            <person name="Gaikwad K."/>
            <person name="Singh A."/>
            <person name="Dalal V."/>
            <person name="Srivastava S."/>
            <person name="Dixit A."/>
            <person name="Pal A.K."/>
            <person name="Ghazi I.A."/>
            <person name="Yadav M."/>
            <person name="Pandit A."/>
            <person name="Bhargava A."/>
            <person name="Sureshbabu K."/>
            <person name="Batra K."/>
            <person name="Sharma T.R."/>
            <person name="Mohapatra T."/>
            <person name="Singh N.K."/>
            <person name="Messing J."/>
            <person name="Nelson A.B."/>
            <person name="Fuks G."/>
            <person name="Kavchok S."/>
            <person name="Keizer G."/>
            <person name="Linton E."/>
            <person name="Llaca V."/>
            <person name="Song R."/>
            <person name="Tanyolac B."/>
            <person name="Young S."/>
            <person name="Ho-Il K."/>
            <person name="Hahn J.H."/>
            <person name="Sangsakoo G."/>
            <person name="Vanavichit A."/>
            <person name="de Mattos Luiz.A.T."/>
            <person name="Zimmer P.D."/>
            <person name="Malone G."/>
            <person name="Dellagostin O."/>
            <person name="de Oliveira A.C."/>
            <person name="Bevan M."/>
            <person name="Bancroft I."/>
            <person name="Minx P."/>
            <person name="Cordum H."/>
            <person name="Wilson R."/>
            <person name="Cheng Z."/>
            <person name="Jin W."/>
            <person name="Jiang J."/>
            <person name="Leong S.A."/>
            <person name="Iwama H."/>
            <person name="Gojobori T."/>
            <person name="Itoh T."/>
            <person name="Niimura Y."/>
            <person name="Fujii Y."/>
            <person name="Habara T."/>
            <person name="Sakai H."/>
            <person name="Sato Y."/>
            <person name="Wilson G."/>
            <person name="Kumar K."/>
            <person name="McCouch S."/>
            <person name="Juretic N."/>
            <person name="Hoen D."/>
            <person name="Wright S."/>
            <person name="Bruskiewich R."/>
            <person name="Bureau T."/>
            <person name="Miyao A."/>
            <person name="Hirochika H."/>
            <person name="Nishikawa T."/>
            <person name="Kadowaki K."/>
            <person name="Sugiura M."/>
            <person name="Burr B."/>
            <person name="Sasaki T."/>
        </authorList>
    </citation>
    <scope>NUCLEOTIDE SEQUENCE [LARGE SCALE GENOMIC DNA]</scope>
    <source>
        <strain evidence="4">cv. Nipponbare</strain>
    </source>
</reference>
<dbReference type="AlphaFoldDB" id="Q6YVE9"/>
<feature type="compositionally biased region" description="Polar residues" evidence="1">
    <location>
        <begin position="87"/>
        <end position="99"/>
    </location>
</feature>
<evidence type="ECO:0000256" key="1">
    <source>
        <dbReference type="SAM" id="MobiDB-lite"/>
    </source>
</evidence>
<gene>
    <name evidence="2" type="ORF">P0470A03.6</name>
    <name evidence="3" type="ORF">P0758B01.35</name>
</gene>
<feature type="region of interest" description="Disordered" evidence="1">
    <location>
        <begin position="68"/>
        <end position="99"/>
    </location>
</feature>
<proteinExistence type="predicted"/>
<organism evidence="3 4">
    <name type="scientific">Oryza sativa subsp. japonica</name>
    <name type="common">Rice</name>
    <dbReference type="NCBI Taxonomy" id="39947"/>
    <lineage>
        <taxon>Eukaryota</taxon>
        <taxon>Viridiplantae</taxon>
        <taxon>Streptophyta</taxon>
        <taxon>Embryophyta</taxon>
        <taxon>Tracheophyta</taxon>
        <taxon>Spermatophyta</taxon>
        <taxon>Magnoliopsida</taxon>
        <taxon>Liliopsida</taxon>
        <taxon>Poales</taxon>
        <taxon>Poaceae</taxon>
        <taxon>BOP clade</taxon>
        <taxon>Oryzoideae</taxon>
        <taxon>Oryzeae</taxon>
        <taxon>Oryzinae</taxon>
        <taxon>Oryza</taxon>
        <taxon>Oryza sativa</taxon>
    </lineage>
</organism>
<sequence length="99" mass="10249">MATSSPVVEAMAKVIFSSNGVTVVRRWAGGATVEAMGLKETMDMVDGGGEGGMGFEEGFDSQQWAAVNGEEGKREGEQGGEREVASDASTDNEISVVTS</sequence>
<dbReference type="EMBL" id="AP005826">
    <property type="protein sequence ID" value="BAD17656.1"/>
    <property type="molecule type" value="Genomic_DNA"/>
</dbReference>
<reference evidence="4" key="4">
    <citation type="journal article" date="2008" name="Nucleic Acids Res.">
        <title>The rice annotation project database (RAP-DB): 2008 update.</title>
        <authorList>
            <consortium name="The rice annotation project (RAP)"/>
        </authorList>
    </citation>
    <scope>GENOME REANNOTATION</scope>
    <source>
        <strain evidence="4">cv. Nipponbare</strain>
    </source>
</reference>
<feature type="compositionally biased region" description="Basic and acidic residues" evidence="1">
    <location>
        <begin position="70"/>
        <end position="85"/>
    </location>
</feature>
<evidence type="ECO:0000313" key="4">
    <source>
        <dbReference type="Proteomes" id="UP000000763"/>
    </source>
</evidence>
<reference evidence="3" key="2">
    <citation type="submission" date="2002-10" db="EMBL/GenBank/DDBJ databases">
        <title>Oryza sativa nipponbare(GA3) genomic DNA, chromosome 2, PAC clone:P0758B01.</title>
        <authorList>
            <person name="Sasaki T."/>
            <person name="Matsumoto T."/>
            <person name="Katayose Y."/>
        </authorList>
    </citation>
    <scope>NUCLEOTIDE SEQUENCE</scope>
</reference>
<protein>
    <submittedName>
        <fullName evidence="3">Uncharacterized protein</fullName>
    </submittedName>
</protein>
<evidence type="ECO:0000313" key="3">
    <source>
        <dbReference type="EMBL" id="BAD17656.1"/>
    </source>
</evidence>
<reference evidence="2" key="1">
    <citation type="submission" date="2002-02" db="EMBL/GenBank/DDBJ databases">
        <title>Oryza sativa nipponbare(GA3) genomic DNA, chromosome 2, PAC clone:P0470A03.</title>
        <authorList>
            <person name="Sasaki T."/>
            <person name="Matsumoto T."/>
            <person name="Yamamoto K."/>
        </authorList>
    </citation>
    <scope>NUCLEOTIDE SEQUENCE</scope>
</reference>
<accession>Q6YVE9</accession>
<dbReference type="Proteomes" id="UP000000763">
    <property type="component" value="Chromosome 2"/>
</dbReference>
<dbReference type="EMBL" id="AP004779">
    <property type="protein sequence ID" value="BAD17057.1"/>
    <property type="molecule type" value="Genomic_DNA"/>
</dbReference>